<evidence type="ECO:0000256" key="1">
    <source>
        <dbReference type="ARBA" id="ARBA00022598"/>
    </source>
</evidence>
<name>A0A1M7SDE9_FERGO</name>
<feature type="domain" description="ATP-grasp" evidence="6">
    <location>
        <begin position="9"/>
        <end position="203"/>
    </location>
</feature>
<organism evidence="7 8">
    <name type="scientific">Fervidobacterium gondwanense DSM 13020</name>
    <dbReference type="NCBI Taxonomy" id="1121883"/>
    <lineage>
        <taxon>Bacteria</taxon>
        <taxon>Thermotogati</taxon>
        <taxon>Thermotogota</taxon>
        <taxon>Thermotogae</taxon>
        <taxon>Thermotogales</taxon>
        <taxon>Fervidobacteriaceae</taxon>
        <taxon>Fervidobacterium</taxon>
    </lineage>
</organism>
<dbReference type="Gene3D" id="3.30.470.110">
    <property type="match status" value="1"/>
</dbReference>
<dbReference type="SUPFAM" id="SSF52210">
    <property type="entry name" value="Succinyl-CoA synthetase domains"/>
    <property type="match status" value="1"/>
</dbReference>
<keyword evidence="1" id="KW-0436">Ligase</keyword>
<evidence type="ECO:0000256" key="2">
    <source>
        <dbReference type="ARBA" id="ARBA00022723"/>
    </source>
</evidence>
<proteinExistence type="predicted"/>
<dbReference type="Pfam" id="PF00549">
    <property type="entry name" value="Ligase_CoA"/>
    <property type="match status" value="1"/>
</dbReference>
<evidence type="ECO:0000313" key="7">
    <source>
        <dbReference type="EMBL" id="SHN56484.1"/>
    </source>
</evidence>
<dbReference type="InterPro" id="IPR011761">
    <property type="entry name" value="ATP-grasp"/>
</dbReference>
<evidence type="ECO:0000313" key="8">
    <source>
        <dbReference type="Proteomes" id="UP000184207"/>
    </source>
</evidence>
<dbReference type="InterPro" id="IPR013650">
    <property type="entry name" value="ATP-grasp_succ-CoA_synth-type"/>
</dbReference>
<dbReference type="GO" id="GO:0006099">
    <property type="term" value="P:tricarboxylic acid cycle"/>
    <property type="evidence" value="ECO:0007669"/>
    <property type="project" value="InterPro"/>
</dbReference>
<dbReference type="RefSeq" id="WP_072758554.1">
    <property type="nucleotide sequence ID" value="NZ_FRDJ01000003.1"/>
</dbReference>
<dbReference type="PROSITE" id="PS50975">
    <property type="entry name" value="ATP_GRASP"/>
    <property type="match status" value="1"/>
</dbReference>
<reference evidence="8" key="1">
    <citation type="submission" date="2016-12" db="EMBL/GenBank/DDBJ databases">
        <authorList>
            <person name="Varghese N."/>
            <person name="Submissions S."/>
        </authorList>
    </citation>
    <scope>NUCLEOTIDE SEQUENCE [LARGE SCALE GENOMIC DNA]</scope>
    <source>
        <strain evidence="8">DSM 13020</strain>
    </source>
</reference>
<dbReference type="GO" id="GO:0004775">
    <property type="term" value="F:succinate-CoA ligase (ADP-forming) activity"/>
    <property type="evidence" value="ECO:0007669"/>
    <property type="project" value="TreeGrafter"/>
</dbReference>
<keyword evidence="5" id="KW-0067">ATP-binding</keyword>
<dbReference type="GO" id="GO:0046872">
    <property type="term" value="F:metal ion binding"/>
    <property type="evidence" value="ECO:0007669"/>
    <property type="project" value="UniProtKB-KW"/>
</dbReference>
<dbReference type="EMBL" id="FRDJ01000003">
    <property type="protein sequence ID" value="SHN56484.1"/>
    <property type="molecule type" value="Genomic_DNA"/>
</dbReference>
<dbReference type="PIRSF" id="PIRSF001554">
    <property type="entry name" value="SucCS_beta"/>
    <property type="match status" value="1"/>
</dbReference>
<dbReference type="PANTHER" id="PTHR11815:SF10">
    <property type="entry name" value="SUCCINATE--COA LIGASE [GDP-FORMING] SUBUNIT BETA, MITOCHONDRIAL"/>
    <property type="match status" value="1"/>
</dbReference>
<dbReference type="InterPro" id="IPR005809">
    <property type="entry name" value="Succ_CoA_ligase-like_bsu"/>
</dbReference>
<dbReference type="SUPFAM" id="SSF56059">
    <property type="entry name" value="Glutathione synthetase ATP-binding domain-like"/>
    <property type="match status" value="1"/>
</dbReference>
<dbReference type="STRING" id="1121883.SAMN02745226_00778"/>
<dbReference type="InterPro" id="IPR016102">
    <property type="entry name" value="Succinyl-CoA_synth-like"/>
</dbReference>
<sequence length="350" mass="38755">MKVQEYVAKDILRAEGVRVPKSILILRNSDLQDYVEALKKLGFPQVAKAQVLVGGRMKAGGVLVSKTIEQAISNVSKIMDSEIKGEIPEGVLVEEFVPHESEHYISITIDRSLRDIVFVYSSHGGIDIEEFTKTHPEEVVKTNRVNDLPLEVRAFARRLYDIFVKYDLTLLEINPFVESNGYYYALDAVFHVDDSALYRQWWAGESSVEDSFVVLGGDVGVIGCGAGIVMATIDALTEHGFKPANFCDIGGGATADTLYSALTKVQKITNKAVLNIFGGITDCLEIAKGVTEFKSKNPSFEIYIRLSGNNEVIAKKLLEESGIVSTNDMKELIESVDRRVKGVRRDVVRE</sequence>
<dbReference type="GO" id="GO:0006104">
    <property type="term" value="P:succinyl-CoA metabolic process"/>
    <property type="evidence" value="ECO:0007669"/>
    <property type="project" value="TreeGrafter"/>
</dbReference>
<dbReference type="AlphaFoldDB" id="A0A1M7SDE9"/>
<dbReference type="PANTHER" id="PTHR11815">
    <property type="entry name" value="SUCCINYL-COA SYNTHETASE BETA CHAIN"/>
    <property type="match status" value="1"/>
</dbReference>
<dbReference type="Gene3D" id="3.40.50.261">
    <property type="entry name" value="Succinyl-CoA synthetase domains"/>
    <property type="match status" value="1"/>
</dbReference>
<evidence type="ECO:0000259" key="6">
    <source>
        <dbReference type="PROSITE" id="PS50975"/>
    </source>
</evidence>
<dbReference type="InterPro" id="IPR005811">
    <property type="entry name" value="SUCC_ACL_C"/>
</dbReference>
<dbReference type="Pfam" id="PF08442">
    <property type="entry name" value="ATP-grasp_2"/>
    <property type="match status" value="1"/>
</dbReference>
<keyword evidence="8" id="KW-1185">Reference proteome</keyword>
<dbReference type="Proteomes" id="UP000184207">
    <property type="component" value="Unassembled WGS sequence"/>
</dbReference>
<evidence type="ECO:0000256" key="5">
    <source>
        <dbReference type="PROSITE-ProRule" id="PRU00409"/>
    </source>
</evidence>
<protein>
    <submittedName>
        <fullName evidence="7">Succinyl-CoA synthetase beta subunit</fullName>
    </submittedName>
</protein>
<keyword evidence="2" id="KW-0479">Metal-binding</keyword>
<accession>A0A1M7SDE9</accession>
<evidence type="ECO:0000256" key="3">
    <source>
        <dbReference type="ARBA" id="ARBA00022741"/>
    </source>
</evidence>
<dbReference type="OrthoDB" id="9802602at2"/>
<keyword evidence="4" id="KW-0460">Magnesium</keyword>
<keyword evidence="3 5" id="KW-0547">Nucleotide-binding</keyword>
<dbReference type="GO" id="GO:0042709">
    <property type="term" value="C:succinate-CoA ligase complex"/>
    <property type="evidence" value="ECO:0007669"/>
    <property type="project" value="TreeGrafter"/>
</dbReference>
<dbReference type="GO" id="GO:0005524">
    <property type="term" value="F:ATP binding"/>
    <property type="evidence" value="ECO:0007669"/>
    <property type="project" value="UniProtKB-UniRule"/>
</dbReference>
<evidence type="ECO:0000256" key="4">
    <source>
        <dbReference type="ARBA" id="ARBA00022842"/>
    </source>
</evidence>
<gene>
    <name evidence="7" type="ORF">SAMN02745226_00778</name>
</gene>